<name>A9UPN8_MONBE</name>
<dbReference type="eggNOG" id="KOG1315">
    <property type="taxonomic scope" value="Eukaryota"/>
</dbReference>
<dbReference type="FunCoup" id="A9UPN8">
    <property type="interactions" value="1030"/>
</dbReference>
<evidence type="ECO:0000313" key="10">
    <source>
        <dbReference type="EMBL" id="EDQ92455.1"/>
    </source>
</evidence>
<evidence type="ECO:0000256" key="8">
    <source>
        <dbReference type="SAM" id="MobiDB-lite"/>
    </source>
</evidence>
<keyword evidence="2 7" id="KW-0808">Transferase</keyword>
<evidence type="ECO:0000256" key="3">
    <source>
        <dbReference type="ARBA" id="ARBA00022692"/>
    </source>
</evidence>
<feature type="transmembrane region" description="Helical" evidence="7">
    <location>
        <begin position="6"/>
        <end position="34"/>
    </location>
</feature>
<feature type="region of interest" description="Disordered" evidence="8">
    <location>
        <begin position="243"/>
        <end position="330"/>
    </location>
</feature>
<feature type="domain" description="Palmitoyltransferase DHHC" evidence="9">
    <location>
        <begin position="91"/>
        <end position="208"/>
    </location>
</feature>
<dbReference type="GO" id="GO:0019706">
    <property type="term" value="F:protein-cysteine S-palmitoyltransferase activity"/>
    <property type="evidence" value="ECO:0000318"/>
    <property type="project" value="GO_Central"/>
</dbReference>
<dbReference type="AlphaFoldDB" id="A9UPN8"/>
<gene>
    <name evidence="10" type="ORF">MONBRDRAFT_22137</name>
</gene>
<dbReference type="GO" id="GO:0016020">
    <property type="term" value="C:membrane"/>
    <property type="evidence" value="ECO:0007669"/>
    <property type="project" value="UniProtKB-SubCell"/>
</dbReference>
<comment type="catalytic activity">
    <reaction evidence="7">
        <text>L-cysteinyl-[protein] + hexadecanoyl-CoA = S-hexadecanoyl-L-cysteinyl-[protein] + CoA</text>
        <dbReference type="Rhea" id="RHEA:36683"/>
        <dbReference type="Rhea" id="RHEA-COMP:10131"/>
        <dbReference type="Rhea" id="RHEA-COMP:11032"/>
        <dbReference type="ChEBI" id="CHEBI:29950"/>
        <dbReference type="ChEBI" id="CHEBI:57287"/>
        <dbReference type="ChEBI" id="CHEBI:57379"/>
        <dbReference type="ChEBI" id="CHEBI:74151"/>
        <dbReference type="EC" id="2.3.1.225"/>
    </reaction>
</comment>
<evidence type="ECO:0000256" key="6">
    <source>
        <dbReference type="ARBA" id="ARBA00023315"/>
    </source>
</evidence>
<evidence type="ECO:0000256" key="4">
    <source>
        <dbReference type="ARBA" id="ARBA00022989"/>
    </source>
</evidence>
<dbReference type="InParanoid" id="A9UPN8"/>
<reference evidence="10 11" key="1">
    <citation type="journal article" date="2008" name="Nature">
        <title>The genome of the choanoflagellate Monosiga brevicollis and the origin of metazoans.</title>
        <authorList>
            <consortium name="JGI Sequencing"/>
            <person name="King N."/>
            <person name="Westbrook M.J."/>
            <person name="Young S.L."/>
            <person name="Kuo A."/>
            <person name="Abedin M."/>
            <person name="Chapman J."/>
            <person name="Fairclough S."/>
            <person name="Hellsten U."/>
            <person name="Isogai Y."/>
            <person name="Letunic I."/>
            <person name="Marr M."/>
            <person name="Pincus D."/>
            <person name="Putnam N."/>
            <person name="Rokas A."/>
            <person name="Wright K.J."/>
            <person name="Zuzow R."/>
            <person name="Dirks W."/>
            <person name="Good M."/>
            <person name="Goodstein D."/>
            <person name="Lemons D."/>
            <person name="Li W."/>
            <person name="Lyons J.B."/>
            <person name="Morris A."/>
            <person name="Nichols S."/>
            <person name="Richter D.J."/>
            <person name="Salamov A."/>
            <person name="Bork P."/>
            <person name="Lim W.A."/>
            <person name="Manning G."/>
            <person name="Miller W.T."/>
            <person name="McGinnis W."/>
            <person name="Shapiro H."/>
            <person name="Tjian R."/>
            <person name="Grigoriev I.V."/>
            <person name="Rokhsar D."/>
        </authorList>
    </citation>
    <scope>NUCLEOTIDE SEQUENCE [LARGE SCALE GENOMIC DNA]</scope>
    <source>
        <strain evidence="11">MX1 / ATCC 50154</strain>
    </source>
</reference>
<protein>
    <recommendedName>
        <fullName evidence="7">Palmitoyltransferase</fullName>
        <ecNumber evidence="7">2.3.1.225</ecNumber>
    </recommendedName>
</protein>
<dbReference type="Proteomes" id="UP000001357">
    <property type="component" value="Unassembled WGS sequence"/>
</dbReference>
<dbReference type="GeneID" id="5887799"/>
<evidence type="ECO:0000256" key="5">
    <source>
        <dbReference type="ARBA" id="ARBA00023136"/>
    </source>
</evidence>
<comment type="similarity">
    <text evidence="7">Belongs to the DHHC palmitoyltransferase family.</text>
</comment>
<feature type="transmembrane region" description="Helical" evidence="7">
    <location>
        <begin position="138"/>
        <end position="161"/>
    </location>
</feature>
<evidence type="ECO:0000256" key="7">
    <source>
        <dbReference type="RuleBase" id="RU079119"/>
    </source>
</evidence>
<dbReference type="PANTHER" id="PTHR22883">
    <property type="entry name" value="ZINC FINGER DHHC DOMAIN CONTAINING PROTEIN"/>
    <property type="match status" value="1"/>
</dbReference>
<keyword evidence="3 7" id="KW-0812">Transmembrane</keyword>
<evidence type="ECO:0000256" key="2">
    <source>
        <dbReference type="ARBA" id="ARBA00022679"/>
    </source>
</evidence>
<keyword evidence="6 7" id="KW-0012">Acyltransferase</keyword>
<feature type="compositionally biased region" description="Acidic residues" evidence="8">
    <location>
        <begin position="303"/>
        <end position="313"/>
    </location>
</feature>
<dbReference type="RefSeq" id="XP_001742217.1">
    <property type="nucleotide sequence ID" value="XM_001742165.1"/>
</dbReference>
<comment type="subcellular location">
    <subcellularLocation>
        <location evidence="1">Membrane</location>
        <topology evidence="1">Multi-pass membrane protein</topology>
    </subcellularLocation>
</comment>
<dbReference type="EMBL" id="CH991543">
    <property type="protein sequence ID" value="EDQ92455.1"/>
    <property type="molecule type" value="Genomic_DNA"/>
</dbReference>
<evidence type="ECO:0000313" key="11">
    <source>
        <dbReference type="Proteomes" id="UP000001357"/>
    </source>
</evidence>
<dbReference type="InterPro" id="IPR001594">
    <property type="entry name" value="Palmitoyltrfase_DHHC"/>
</dbReference>
<dbReference type="GO" id="GO:0005794">
    <property type="term" value="C:Golgi apparatus"/>
    <property type="evidence" value="ECO:0000318"/>
    <property type="project" value="GO_Central"/>
</dbReference>
<organism evidence="10 11">
    <name type="scientific">Monosiga brevicollis</name>
    <name type="common">Choanoflagellate</name>
    <dbReference type="NCBI Taxonomy" id="81824"/>
    <lineage>
        <taxon>Eukaryota</taxon>
        <taxon>Choanoflagellata</taxon>
        <taxon>Craspedida</taxon>
        <taxon>Salpingoecidae</taxon>
        <taxon>Monosiga</taxon>
    </lineage>
</organism>
<dbReference type="InterPro" id="IPR039859">
    <property type="entry name" value="PFA4/ZDH16/20/ERF2-like"/>
</dbReference>
<keyword evidence="4 7" id="KW-1133">Transmembrane helix</keyword>
<dbReference type="OMA" id="WHGSMED"/>
<dbReference type="STRING" id="81824.A9UPN8"/>
<evidence type="ECO:0000256" key="1">
    <source>
        <dbReference type="ARBA" id="ARBA00004141"/>
    </source>
</evidence>
<dbReference type="Pfam" id="PF01529">
    <property type="entry name" value="DHHC"/>
    <property type="match status" value="1"/>
</dbReference>
<evidence type="ECO:0000259" key="9">
    <source>
        <dbReference type="Pfam" id="PF01529"/>
    </source>
</evidence>
<dbReference type="GO" id="GO:0005783">
    <property type="term" value="C:endoplasmic reticulum"/>
    <property type="evidence" value="ECO:0000318"/>
    <property type="project" value="GO_Central"/>
</dbReference>
<dbReference type="PROSITE" id="PS50216">
    <property type="entry name" value="DHHC"/>
    <property type="match status" value="1"/>
</dbReference>
<proteinExistence type="inferred from homology"/>
<comment type="domain">
    <text evidence="7">The DHHC domain is required for palmitoyltransferase activity.</text>
</comment>
<dbReference type="PANTHER" id="PTHR22883:SF147">
    <property type="entry name" value="PALMITOYLTRANSFERASE"/>
    <property type="match status" value="1"/>
</dbReference>
<keyword evidence="11" id="KW-1185">Reference proteome</keyword>
<accession>A9UPN8</accession>
<feature type="transmembrane region" description="Helical" evidence="7">
    <location>
        <begin position="173"/>
        <end position="195"/>
    </location>
</feature>
<dbReference type="KEGG" id="mbr:MONBRDRAFT_22137"/>
<dbReference type="EC" id="2.3.1.225" evidence="7"/>
<keyword evidence="5 7" id="KW-0472">Membrane</keyword>
<dbReference type="GO" id="GO:0006612">
    <property type="term" value="P:protein targeting to membrane"/>
    <property type="evidence" value="ECO:0000318"/>
    <property type="project" value="GO_Central"/>
</dbReference>
<sequence>MWVWSYYVYVVRLCAQAISTPFLAVVYGLLYHVLSAMLLWSYLRAFGTPASEIPPEFDLTDDELEALADGRVPESLRTRRLPILTHDGVGRLRWCRQCRIIKPDRCKHCSLCRRCILKFDHHVRSGVGNCVGHHNYKYFFLFLCYATVFLVYVAATTARYALAIAQGTLDASIQIGFVCLTASLFTLSVGGLLALHISLLRANRTTIADTPSWWHGSMEDGVVHPVDFNEESLWVNIWQVPHAGRPGHETPETEDSDEDAPTPAAGGRHQTVVDVDEGNNDRAAVEETSWPMLEPSPKQRQEVEDDDDEEYLDNDTQAESAPMLGPQDLL</sequence>